<name>X1RPW6_9ZZZZ</name>
<reference evidence="2" key="1">
    <citation type="journal article" date="2014" name="Front. Microbiol.">
        <title>High frequency of phylogenetically diverse reductive dehalogenase-homologous genes in deep subseafloor sedimentary metagenomes.</title>
        <authorList>
            <person name="Kawai M."/>
            <person name="Futagami T."/>
            <person name="Toyoda A."/>
            <person name="Takaki Y."/>
            <person name="Nishi S."/>
            <person name="Hori S."/>
            <person name="Arai W."/>
            <person name="Tsubouchi T."/>
            <person name="Morono Y."/>
            <person name="Uchiyama I."/>
            <person name="Ito T."/>
            <person name="Fujiyama A."/>
            <person name="Inagaki F."/>
            <person name="Takami H."/>
        </authorList>
    </citation>
    <scope>NUCLEOTIDE SEQUENCE</scope>
    <source>
        <strain evidence="2">Expedition CK06-06</strain>
    </source>
</reference>
<dbReference type="EMBL" id="BARV01045011">
    <property type="protein sequence ID" value="GAI65225.1"/>
    <property type="molecule type" value="Genomic_DNA"/>
</dbReference>
<dbReference type="GO" id="GO:0030170">
    <property type="term" value="F:pyridoxal phosphate binding"/>
    <property type="evidence" value="ECO:0007669"/>
    <property type="project" value="InterPro"/>
</dbReference>
<feature type="domain" description="Aminotransferase class I/classII large" evidence="1">
    <location>
        <begin position="6"/>
        <end position="65"/>
    </location>
</feature>
<dbReference type="InterPro" id="IPR015421">
    <property type="entry name" value="PyrdxlP-dep_Trfase_major"/>
</dbReference>
<gene>
    <name evidence="2" type="ORF">S06H3_66233</name>
</gene>
<dbReference type="Gene3D" id="3.40.640.10">
    <property type="entry name" value="Type I PLP-dependent aspartate aminotransferase-like (Major domain)"/>
    <property type="match status" value="1"/>
</dbReference>
<protein>
    <recommendedName>
        <fullName evidence="1">Aminotransferase class I/classII large domain-containing protein</fullName>
    </recommendedName>
</protein>
<accession>X1RPW6</accession>
<evidence type="ECO:0000259" key="1">
    <source>
        <dbReference type="Pfam" id="PF00155"/>
    </source>
</evidence>
<dbReference type="InterPro" id="IPR015424">
    <property type="entry name" value="PyrdxlP-dep_Trfase"/>
</dbReference>
<dbReference type="SUPFAM" id="SSF53383">
    <property type="entry name" value="PLP-dependent transferases"/>
    <property type="match status" value="1"/>
</dbReference>
<evidence type="ECO:0000313" key="2">
    <source>
        <dbReference type="EMBL" id="GAI65225.1"/>
    </source>
</evidence>
<comment type="caution">
    <text evidence="2">The sequence shown here is derived from an EMBL/GenBank/DDBJ whole genome shotgun (WGS) entry which is preliminary data.</text>
</comment>
<dbReference type="Pfam" id="PF00155">
    <property type="entry name" value="Aminotran_1_2"/>
    <property type="match status" value="1"/>
</dbReference>
<proteinExistence type="predicted"/>
<organism evidence="2">
    <name type="scientific">marine sediment metagenome</name>
    <dbReference type="NCBI Taxonomy" id="412755"/>
    <lineage>
        <taxon>unclassified sequences</taxon>
        <taxon>metagenomes</taxon>
        <taxon>ecological metagenomes</taxon>
    </lineage>
</organism>
<dbReference type="AlphaFoldDB" id="X1RPW6"/>
<sequence>MTRWREVPFDAEDIAVTSGAFGAIATAFATFLDPGDEVVYSLPPWFGYEPMLLHSGAVCVEVPVKQG</sequence>
<feature type="non-terminal residue" evidence="2">
    <location>
        <position position="67"/>
    </location>
</feature>
<dbReference type="InterPro" id="IPR004839">
    <property type="entry name" value="Aminotransferase_I/II_large"/>
</dbReference>